<dbReference type="Pfam" id="PF03748">
    <property type="entry name" value="FliL"/>
    <property type="match status" value="1"/>
</dbReference>
<keyword evidence="12" id="KW-0966">Cell projection</keyword>
<gene>
    <name evidence="12" type="ORF">A8C75_21835</name>
</gene>
<dbReference type="KEGG" id="mars:A8C75_21835"/>
<evidence type="ECO:0000256" key="8">
    <source>
        <dbReference type="ARBA" id="ARBA00022989"/>
    </source>
</evidence>
<organism evidence="12 13">
    <name type="scientific">Marinobacterium aestuarii</name>
    <dbReference type="NCBI Taxonomy" id="1821621"/>
    <lineage>
        <taxon>Bacteria</taxon>
        <taxon>Pseudomonadati</taxon>
        <taxon>Pseudomonadota</taxon>
        <taxon>Gammaproteobacteria</taxon>
        <taxon>Oceanospirillales</taxon>
        <taxon>Oceanospirillaceae</taxon>
        <taxon>Marinobacterium</taxon>
    </lineage>
</organism>
<dbReference type="InterPro" id="IPR005503">
    <property type="entry name" value="FliL"/>
</dbReference>
<dbReference type="PANTHER" id="PTHR35091:SF2">
    <property type="entry name" value="FLAGELLAR PROTEIN FLIL"/>
    <property type="match status" value="1"/>
</dbReference>
<dbReference type="Proteomes" id="UP000078070">
    <property type="component" value="Chromosome"/>
</dbReference>
<name>A0A1A9F4P3_9GAMM</name>
<evidence type="ECO:0000256" key="10">
    <source>
        <dbReference type="RuleBase" id="RU364125"/>
    </source>
</evidence>
<evidence type="ECO:0000256" key="7">
    <source>
        <dbReference type="ARBA" id="ARBA00022779"/>
    </source>
</evidence>
<evidence type="ECO:0000313" key="13">
    <source>
        <dbReference type="Proteomes" id="UP000078070"/>
    </source>
</evidence>
<keyword evidence="13" id="KW-1185">Reference proteome</keyword>
<evidence type="ECO:0000256" key="9">
    <source>
        <dbReference type="ARBA" id="ARBA00023136"/>
    </source>
</evidence>
<comment type="similarity">
    <text evidence="3 10">Belongs to the FliL family.</text>
</comment>
<protein>
    <recommendedName>
        <fullName evidence="10">Flagellar protein FliL</fullName>
    </recommendedName>
</protein>
<dbReference type="STRING" id="1821621.A8C75_21835"/>
<keyword evidence="8" id="KW-1133">Transmembrane helix</keyword>
<keyword evidence="4" id="KW-1003">Cell membrane</keyword>
<keyword evidence="6" id="KW-0812">Transmembrane</keyword>
<evidence type="ECO:0000256" key="3">
    <source>
        <dbReference type="ARBA" id="ARBA00008281"/>
    </source>
</evidence>
<reference evidence="12 13" key="2">
    <citation type="journal article" date="2018" name="Int. J. Syst. Evol. Microbiol.">
        <title>Marinobacterium aestuarii sp. nov., a benzene-degrading marine bacterium isolated from estuary sediment.</title>
        <authorList>
            <person name="Bae S.S."/>
            <person name="Jung J."/>
            <person name="Chung D."/>
            <person name="Baek K."/>
        </authorList>
    </citation>
    <scope>NUCLEOTIDE SEQUENCE [LARGE SCALE GENOMIC DNA]</scope>
    <source>
        <strain evidence="12 13">ST58-10</strain>
    </source>
</reference>
<dbReference type="EMBL" id="CP015839">
    <property type="protein sequence ID" value="ANG64858.1"/>
    <property type="molecule type" value="Genomic_DNA"/>
</dbReference>
<evidence type="ECO:0000256" key="11">
    <source>
        <dbReference type="SAM" id="SignalP"/>
    </source>
</evidence>
<keyword evidence="5 10" id="KW-0145">Chemotaxis</keyword>
<reference evidence="13" key="1">
    <citation type="submission" date="2016-05" db="EMBL/GenBank/DDBJ databases">
        <authorList>
            <person name="Baek K."/>
            <person name="Yang S.-J."/>
        </authorList>
    </citation>
    <scope>NUCLEOTIDE SEQUENCE [LARGE SCALE GENOMIC DNA]</scope>
    <source>
        <strain evidence="13">ST58-10</strain>
    </source>
</reference>
<sequence length="134" mass="14652">MLRRLLFGLMLGLLMLQPVWAAEDESGASDYVGYIELKPFVANFGGAGPLRFIKCEITLQVGSEEGHHAVNYHLPSIRNDIVFLLSAQDEAALSSADAQAALAKEVLTQVQTMLQEEEGTPLVTDLFFTSLVIQ</sequence>
<keyword evidence="12" id="KW-0969">Cilium</keyword>
<evidence type="ECO:0000313" key="12">
    <source>
        <dbReference type="EMBL" id="ANG64858.1"/>
    </source>
</evidence>
<comment type="function">
    <text evidence="1 10">Controls the rotational direction of flagella during chemotaxis.</text>
</comment>
<keyword evidence="10" id="KW-0997">Cell inner membrane</keyword>
<keyword evidence="7 10" id="KW-0283">Flagellar rotation</keyword>
<proteinExistence type="inferred from homology"/>
<keyword evidence="9 10" id="KW-0472">Membrane</keyword>
<dbReference type="GO" id="GO:0071978">
    <property type="term" value="P:bacterial-type flagellum-dependent swarming motility"/>
    <property type="evidence" value="ECO:0007669"/>
    <property type="project" value="TreeGrafter"/>
</dbReference>
<feature type="chain" id="PRO_5008386702" description="Flagellar protein FliL" evidence="11">
    <location>
        <begin position="22"/>
        <end position="134"/>
    </location>
</feature>
<evidence type="ECO:0000256" key="1">
    <source>
        <dbReference type="ARBA" id="ARBA00002254"/>
    </source>
</evidence>
<comment type="subcellular location">
    <subcellularLocation>
        <location evidence="10">Cell inner membrane</location>
    </subcellularLocation>
    <subcellularLocation>
        <location evidence="2">Cell membrane</location>
        <topology evidence="2">Single-pass membrane protein</topology>
    </subcellularLocation>
</comment>
<dbReference type="PANTHER" id="PTHR35091">
    <property type="entry name" value="FLAGELLAR PROTEIN FLIL"/>
    <property type="match status" value="1"/>
</dbReference>
<dbReference type="AlphaFoldDB" id="A0A1A9F4P3"/>
<keyword evidence="12" id="KW-0282">Flagellum</keyword>
<keyword evidence="11" id="KW-0732">Signal</keyword>
<dbReference type="GO" id="GO:0006935">
    <property type="term" value="P:chemotaxis"/>
    <property type="evidence" value="ECO:0007669"/>
    <property type="project" value="UniProtKB-KW"/>
</dbReference>
<evidence type="ECO:0000256" key="4">
    <source>
        <dbReference type="ARBA" id="ARBA00022475"/>
    </source>
</evidence>
<evidence type="ECO:0000256" key="2">
    <source>
        <dbReference type="ARBA" id="ARBA00004162"/>
    </source>
</evidence>
<dbReference type="RefSeq" id="WP_067386531.1">
    <property type="nucleotide sequence ID" value="NZ_CP015839.1"/>
</dbReference>
<evidence type="ECO:0000256" key="6">
    <source>
        <dbReference type="ARBA" id="ARBA00022692"/>
    </source>
</evidence>
<evidence type="ECO:0000256" key="5">
    <source>
        <dbReference type="ARBA" id="ARBA00022500"/>
    </source>
</evidence>
<dbReference type="GO" id="GO:0009425">
    <property type="term" value="C:bacterial-type flagellum basal body"/>
    <property type="evidence" value="ECO:0007669"/>
    <property type="project" value="InterPro"/>
</dbReference>
<dbReference type="GO" id="GO:0005886">
    <property type="term" value="C:plasma membrane"/>
    <property type="evidence" value="ECO:0007669"/>
    <property type="project" value="UniProtKB-SubCell"/>
</dbReference>
<accession>A0A1A9F4P3</accession>
<feature type="signal peptide" evidence="11">
    <location>
        <begin position="1"/>
        <end position="21"/>
    </location>
</feature>